<evidence type="ECO:0000313" key="3">
    <source>
        <dbReference type="Proteomes" id="UP000230869"/>
    </source>
</evidence>
<gene>
    <name evidence="2" type="ORF">COV49_03955</name>
</gene>
<sequence length="162" mass="18120">MPKELDLKNLEELVKPSEEKPSVDSGVEAKPEKIPAPGPKPEKEPSERAISQEGAGVEGTASAPAIIQAQHSQREKQIEKVLAQDLEEAYLNMPPAKQKEFKVKGEKTAQKINALLDKTKVKAKKIISLIKKWLSLIPGINKFFLEQETKIKVDEIMKMKDR</sequence>
<reference evidence="2 3" key="1">
    <citation type="submission" date="2017-09" db="EMBL/GenBank/DDBJ databases">
        <title>Depth-based differentiation of microbial function through sediment-hosted aquifers and enrichment of novel symbionts in the deep terrestrial subsurface.</title>
        <authorList>
            <person name="Probst A.J."/>
            <person name="Ladd B."/>
            <person name="Jarett J.K."/>
            <person name="Geller-Mcgrath D.E."/>
            <person name="Sieber C.M."/>
            <person name="Emerson J.B."/>
            <person name="Anantharaman K."/>
            <person name="Thomas B.C."/>
            <person name="Malmstrom R."/>
            <person name="Stieglmeier M."/>
            <person name="Klingl A."/>
            <person name="Woyke T."/>
            <person name="Ryan C.M."/>
            <person name="Banfield J.F."/>
        </authorList>
    </citation>
    <scope>NUCLEOTIDE SEQUENCE [LARGE SCALE GENOMIC DNA]</scope>
    <source>
        <strain evidence="2">CG11_big_fil_rev_8_21_14_0_20_39_10</strain>
    </source>
</reference>
<feature type="region of interest" description="Disordered" evidence="1">
    <location>
        <begin position="1"/>
        <end position="74"/>
    </location>
</feature>
<protein>
    <submittedName>
        <fullName evidence="2">Uncharacterized protein</fullName>
    </submittedName>
</protein>
<proteinExistence type="predicted"/>
<dbReference type="AlphaFoldDB" id="A0A2M6K884"/>
<feature type="compositionally biased region" description="Basic and acidic residues" evidence="1">
    <location>
        <begin position="1"/>
        <end position="33"/>
    </location>
</feature>
<evidence type="ECO:0000256" key="1">
    <source>
        <dbReference type="SAM" id="MobiDB-lite"/>
    </source>
</evidence>
<evidence type="ECO:0000313" key="2">
    <source>
        <dbReference type="EMBL" id="PIR12842.1"/>
    </source>
</evidence>
<dbReference type="EMBL" id="PCWW01000069">
    <property type="protein sequence ID" value="PIR12842.1"/>
    <property type="molecule type" value="Genomic_DNA"/>
</dbReference>
<comment type="caution">
    <text evidence="2">The sequence shown here is derived from an EMBL/GenBank/DDBJ whole genome shotgun (WGS) entry which is preliminary data.</text>
</comment>
<dbReference type="Proteomes" id="UP000230869">
    <property type="component" value="Unassembled WGS sequence"/>
</dbReference>
<organism evidence="2 3">
    <name type="scientific">Candidatus Falkowbacteria bacterium CG11_big_fil_rev_8_21_14_0_20_39_10</name>
    <dbReference type="NCBI Taxonomy" id="1974570"/>
    <lineage>
        <taxon>Bacteria</taxon>
        <taxon>Candidatus Falkowiibacteriota</taxon>
    </lineage>
</organism>
<accession>A0A2M6K884</accession>
<name>A0A2M6K884_9BACT</name>